<dbReference type="AlphaFoldDB" id="A0A1C1A7W6"/>
<reference evidence="11" key="1">
    <citation type="submission" date="2016-05" db="EMBL/GenBank/DDBJ databases">
        <title>Paenibacillus oryzae. sp. nov., isolated from the rice root.</title>
        <authorList>
            <person name="Zhang J."/>
            <person name="Zhang X."/>
        </authorList>
    </citation>
    <scope>NUCLEOTIDE SEQUENCE [LARGE SCALE GENOMIC DNA]</scope>
    <source>
        <strain evidence="11">KCTC13222</strain>
    </source>
</reference>
<keyword evidence="1" id="KW-0547">Nucleotide-binding</keyword>
<dbReference type="SUPFAM" id="SSF52009">
    <property type="entry name" value="Phosphohistidine domain"/>
    <property type="match status" value="1"/>
</dbReference>
<dbReference type="InterPro" id="IPR013815">
    <property type="entry name" value="ATP_grasp_subdomain_1"/>
</dbReference>
<dbReference type="NCBIfam" id="NF004877">
    <property type="entry name" value="PRK06241.1-2"/>
    <property type="match status" value="1"/>
</dbReference>
<dbReference type="NCBIfam" id="NF004879">
    <property type="entry name" value="PRK06241.1-4"/>
    <property type="match status" value="1"/>
</dbReference>
<dbReference type="InterPro" id="IPR036637">
    <property type="entry name" value="Phosphohistidine_dom_sf"/>
</dbReference>
<evidence type="ECO:0000256" key="4">
    <source>
        <dbReference type="ARBA" id="ARBA00061332"/>
    </source>
</evidence>
<evidence type="ECO:0000256" key="6">
    <source>
        <dbReference type="ARBA" id="ARBA00074400"/>
    </source>
</evidence>
<evidence type="ECO:0000259" key="8">
    <source>
        <dbReference type="Pfam" id="PF00391"/>
    </source>
</evidence>
<evidence type="ECO:0000256" key="7">
    <source>
        <dbReference type="ARBA" id="ARBA00076136"/>
    </source>
</evidence>
<protein>
    <recommendedName>
        <fullName evidence="6">Rifampicin phosphotransferase</fullName>
        <ecNumber evidence="5">2.7.9.6</ecNumber>
    </recommendedName>
    <alternativeName>
        <fullName evidence="7">Rifampin phosphotransferase</fullName>
    </alternativeName>
</protein>
<keyword evidence="11" id="KW-1185">Reference proteome</keyword>
<dbReference type="RefSeq" id="WP_065850787.1">
    <property type="nucleotide sequence ID" value="NZ_LYPC01000010.1"/>
</dbReference>
<dbReference type="EMBL" id="LYPC01000010">
    <property type="protein sequence ID" value="OCT16700.1"/>
    <property type="molecule type" value="Genomic_DNA"/>
</dbReference>
<comment type="catalytic activity">
    <reaction evidence="3">
        <text>rifampicin + ATP + H2O = 21-phosphorifampicin + AMP + phosphate + 2 H(+)</text>
        <dbReference type="Rhea" id="RHEA:56304"/>
        <dbReference type="ChEBI" id="CHEBI:15377"/>
        <dbReference type="ChEBI" id="CHEBI:15378"/>
        <dbReference type="ChEBI" id="CHEBI:30616"/>
        <dbReference type="ChEBI" id="CHEBI:43474"/>
        <dbReference type="ChEBI" id="CHEBI:71365"/>
        <dbReference type="ChEBI" id="CHEBI:140195"/>
        <dbReference type="ChEBI" id="CHEBI:456215"/>
        <dbReference type="EC" id="2.7.9.6"/>
    </reaction>
    <physiologicalReaction direction="left-to-right" evidence="3">
        <dbReference type="Rhea" id="RHEA:56305"/>
    </physiologicalReaction>
</comment>
<keyword evidence="10" id="KW-0670">Pyruvate</keyword>
<name>A0A1C1A7W6_9BACL</name>
<comment type="caution">
    <text evidence="10">The sequence shown here is derived from an EMBL/GenBank/DDBJ whole genome shotgun (WGS) entry which is preliminary data.</text>
</comment>
<dbReference type="InterPro" id="IPR008279">
    <property type="entry name" value="PEP-util_enz_mobile_dom"/>
</dbReference>
<dbReference type="Pfam" id="PF00391">
    <property type="entry name" value="PEP-utilizers"/>
    <property type="match status" value="1"/>
</dbReference>
<evidence type="ECO:0000259" key="9">
    <source>
        <dbReference type="Pfam" id="PF01326"/>
    </source>
</evidence>
<evidence type="ECO:0000256" key="5">
    <source>
        <dbReference type="ARBA" id="ARBA00066332"/>
    </source>
</evidence>
<dbReference type="STRING" id="512399.A8709_08510"/>
<dbReference type="NCBIfam" id="NF041857">
    <property type="entry name" value="RIF_Ptrans_rph"/>
    <property type="match status" value="1"/>
</dbReference>
<dbReference type="PANTHER" id="PTHR43615:SF1">
    <property type="entry name" value="PPDK_N DOMAIN-CONTAINING PROTEIN"/>
    <property type="match status" value="1"/>
</dbReference>
<sequence length="871" mass="97513">MSSLVLSFQEMDRTQLVLVGGKGLNLGELSKIEDIQVPEGFCVTTAGYRKAIEHNEAYQALLEELTMLKVEDRDQIGEISRQIRQILMEVDIPADVVEAVTHYHSELGDEHAYAVRSSATAEDLPHASFAGQQDTYLNIIGVKAILQHISLCWASLFTDRAVTYRIQNGFEHSQVYLAVIVQRMVFPHASGILFTADPMTSNRKVLSIDASYGLGEALVSGLVSADNYHVQEGKIVNKRIATKQLAVYARKEGGTETKQIDPDQQKTQTLTEHQIVALARIGRQIEAYIGCPQDIEWCLVDDTFYIVQSRPITTLFPIPEAMDQENRVYISVGHQQMMTDAIKPLGLSFYLLTTRAPMRKAGGWLFVDVTQMLSSPASRDKVIDALGKSEPLIKVALKTIVAREDFIKSSPDDSKIPSSIRSNEGMSPSHFQAQIEYDPTIVSDLIERNQTSIAALKQNIQTKSGSDVCDFILEDLKELRELLFDPRSSAVFMTAMNASSWINEKMNEWLGEKNVADTLTQSVPNNITSQMGLALLDVADVIRPYPEVIDYLQQVKDDNFMEELVKYEGGQEAQDAINHYLSKYGMRCAGEIDMSKPRWSEKPLTLVPIILANIKNFEPNAGHRKFEQGLQEALNKEQELIERLNQLPDGQSKAEETKRVINLIRNFIGYREYPKYGMISRYFVYKQALLREAERLVETGVIHEKEDIYYLSFGELHDVVRTNKLDDGIISKRKEDYKFFSKLTPPRVITSDGEIIAGAYEREHLPANALVGLAVSSGVIEGRARVILNMEEANLEEGDILVTSFTDPGWTPLFVSIKGLVTEVGGLMTHGAVIAREYGLPAVVGVEHATKLIKDGQRIRVNGTEGYIEIL</sequence>
<dbReference type="FunFam" id="3.50.30.10:FF:000007">
    <property type="entry name" value="Phosphoenolpyruvate synthase"/>
    <property type="match status" value="1"/>
</dbReference>
<feature type="domain" description="PEP-utilising enzyme mobile" evidence="8">
    <location>
        <begin position="795"/>
        <end position="866"/>
    </location>
</feature>
<dbReference type="OrthoDB" id="9765468at2"/>
<evidence type="ECO:0000313" key="11">
    <source>
        <dbReference type="Proteomes" id="UP000093309"/>
    </source>
</evidence>
<dbReference type="EC" id="2.7.9.6" evidence="5"/>
<dbReference type="GO" id="GO:0005524">
    <property type="term" value="F:ATP binding"/>
    <property type="evidence" value="ECO:0007669"/>
    <property type="project" value="UniProtKB-KW"/>
</dbReference>
<dbReference type="Gene3D" id="3.50.30.10">
    <property type="entry name" value="Phosphohistidine domain"/>
    <property type="match status" value="1"/>
</dbReference>
<comment type="similarity">
    <text evidence="4">Belongs to the rifampicin phosphotransferase family.</text>
</comment>
<dbReference type="PANTHER" id="PTHR43615">
    <property type="entry name" value="PHOSPHOENOLPYRUVATE SYNTHASE-RELATED"/>
    <property type="match status" value="1"/>
</dbReference>
<dbReference type="Proteomes" id="UP000093309">
    <property type="component" value="Unassembled WGS sequence"/>
</dbReference>
<dbReference type="NCBIfam" id="NF004878">
    <property type="entry name" value="PRK06241.1-3"/>
    <property type="match status" value="1"/>
</dbReference>
<keyword evidence="2" id="KW-0067">ATP-binding</keyword>
<dbReference type="Pfam" id="PF01326">
    <property type="entry name" value="PPDK_N"/>
    <property type="match status" value="1"/>
</dbReference>
<dbReference type="SUPFAM" id="SSF56059">
    <property type="entry name" value="Glutathione synthetase ATP-binding domain-like"/>
    <property type="match status" value="1"/>
</dbReference>
<dbReference type="InterPro" id="IPR051549">
    <property type="entry name" value="PEP_Utilizing_Enz"/>
</dbReference>
<feature type="domain" description="Pyruvate phosphate dikinase AMP/ATP-binding" evidence="9">
    <location>
        <begin position="18"/>
        <end position="315"/>
    </location>
</feature>
<evidence type="ECO:0000256" key="2">
    <source>
        <dbReference type="ARBA" id="ARBA00022840"/>
    </source>
</evidence>
<proteinExistence type="inferred from homology"/>
<dbReference type="Gene3D" id="3.30.470.20">
    <property type="entry name" value="ATP-grasp fold, B domain"/>
    <property type="match status" value="1"/>
</dbReference>
<dbReference type="GO" id="GO:0016301">
    <property type="term" value="F:kinase activity"/>
    <property type="evidence" value="ECO:0007669"/>
    <property type="project" value="InterPro"/>
</dbReference>
<accession>A0A1C1A7W6</accession>
<evidence type="ECO:0000313" key="10">
    <source>
        <dbReference type="EMBL" id="OCT16700.1"/>
    </source>
</evidence>
<organism evidence="10 11">
    <name type="scientific">Paenibacillus pectinilyticus</name>
    <dbReference type="NCBI Taxonomy" id="512399"/>
    <lineage>
        <taxon>Bacteria</taxon>
        <taxon>Bacillati</taxon>
        <taxon>Bacillota</taxon>
        <taxon>Bacilli</taxon>
        <taxon>Bacillales</taxon>
        <taxon>Paenibacillaceae</taxon>
        <taxon>Paenibacillus</taxon>
    </lineage>
</organism>
<evidence type="ECO:0000256" key="1">
    <source>
        <dbReference type="ARBA" id="ARBA00022741"/>
    </source>
</evidence>
<evidence type="ECO:0000256" key="3">
    <source>
        <dbReference type="ARBA" id="ARBA00051922"/>
    </source>
</evidence>
<dbReference type="InterPro" id="IPR002192">
    <property type="entry name" value="PPDK_AMP/ATP-bd"/>
</dbReference>
<dbReference type="FunFam" id="3.30.1490.20:FF:000010">
    <property type="entry name" value="Phosphoenolpyruvate synthase"/>
    <property type="match status" value="1"/>
</dbReference>
<gene>
    <name evidence="10" type="ORF">A8709_08510</name>
</gene>
<dbReference type="Gene3D" id="3.30.1490.20">
    <property type="entry name" value="ATP-grasp fold, A domain"/>
    <property type="match status" value="1"/>
</dbReference>